<evidence type="ECO:0000256" key="6">
    <source>
        <dbReference type="ARBA" id="ARBA00023134"/>
    </source>
</evidence>
<protein>
    <recommendedName>
        <fullName evidence="8">Probable molybdenum cofactor guanylyltransferase</fullName>
        <shortName evidence="8">MoCo guanylyltransferase</shortName>
        <ecNumber evidence="8">2.7.7.77</ecNumber>
    </recommendedName>
    <alternativeName>
        <fullName evidence="8">GTP:molybdopterin guanylyltransferase</fullName>
    </alternativeName>
    <alternativeName>
        <fullName evidence="8">Mo-MPT guanylyltransferase</fullName>
    </alternativeName>
    <alternativeName>
        <fullName evidence="8">Molybdopterin guanylyltransferase</fullName>
    </alternativeName>
    <alternativeName>
        <fullName evidence="8">Molybdopterin-guanine dinucleotide synthase</fullName>
        <shortName evidence="8">MGD synthase</shortName>
    </alternativeName>
</protein>
<gene>
    <name evidence="8" type="primary">mobA</name>
    <name evidence="10" type="ORF">CHM34_05645</name>
</gene>
<feature type="binding site" evidence="8">
    <location>
        <begin position="14"/>
        <end position="16"/>
    </location>
    <ligand>
        <name>GTP</name>
        <dbReference type="ChEBI" id="CHEBI:37565"/>
    </ligand>
</feature>
<evidence type="ECO:0000256" key="4">
    <source>
        <dbReference type="ARBA" id="ARBA00022741"/>
    </source>
</evidence>
<dbReference type="InterPro" id="IPR013482">
    <property type="entry name" value="Molybde_CF_guanTrfase"/>
</dbReference>
<dbReference type="GO" id="GO:0046872">
    <property type="term" value="F:metal ion binding"/>
    <property type="evidence" value="ECO:0007669"/>
    <property type="project" value="UniProtKB-KW"/>
</dbReference>
<dbReference type="Pfam" id="PF12804">
    <property type="entry name" value="NTP_transf_3"/>
    <property type="match status" value="1"/>
</dbReference>
<comment type="function">
    <text evidence="8">Transfers a GMP moiety from GTP to Mo-molybdopterin (Mo-MPT) cofactor (Moco or molybdenum cofactor) to form Mo-molybdopterin guanine dinucleotide (Mo-MGD) cofactor.</text>
</comment>
<evidence type="ECO:0000256" key="1">
    <source>
        <dbReference type="ARBA" id="ARBA00022490"/>
    </source>
</evidence>
<keyword evidence="4 8" id="KW-0547">Nucleotide-binding</keyword>
<comment type="caution">
    <text evidence="10">The sequence shown here is derived from an EMBL/GenBank/DDBJ whole genome shotgun (WGS) entry which is preliminary data.</text>
</comment>
<dbReference type="GO" id="GO:0061603">
    <property type="term" value="F:molybdenum cofactor guanylyltransferase activity"/>
    <property type="evidence" value="ECO:0007669"/>
    <property type="project" value="UniProtKB-EC"/>
</dbReference>
<keyword evidence="1 8" id="KW-0963">Cytoplasm</keyword>
<evidence type="ECO:0000256" key="2">
    <source>
        <dbReference type="ARBA" id="ARBA00022679"/>
    </source>
</evidence>
<feature type="binding site" evidence="8">
    <location>
        <position position="99"/>
    </location>
    <ligand>
        <name>Mg(2+)</name>
        <dbReference type="ChEBI" id="CHEBI:18420"/>
    </ligand>
</feature>
<keyword evidence="5 8" id="KW-0460">Magnesium</keyword>
<dbReference type="EC" id="2.7.7.77" evidence="8"/>
<dbReference type="GO" id="GO:0005737">
    <property type="term" value="C:cytoplasm"/>
    <property type="evidence" value="ECO:0007669"/>
    <property type="project" value="UniProtKB-SubCell"/>
</dbReference>
<dbReference type="SUPFAM" id="SSF53448">
    <property type="entry name" value="Nucleotide-diphospho-sugar transferases"/>
    <property type="match status" value="1"/>
</dbReference>
<dbReference type="Proteomes" id="UP000215459">
    <property type="component" value="Unassembled WGS sequence"/>
</dbReference>
<evidence type="ECO:0000256" key="8">
    <source>
        <dbReference type="HAMAP-Rule" id="MF_00316"/>
    </source>
</evidence>
<comment type="similarity">
    <text evidence="8">Belongs to the MobA family.</text>
</comment>
<dbReference type="Gene3D" id="3.90.550.10">
    <property type="entry name" value="Spore Coat Polysaccharide Biosynthesis Protein SpsA, Chain A"/>
    <property type="match status" value="1"/>
</dbReference>
<proteinExistence type="inferred from homology"/>
<keyword evidence="3 8" id="KW-0479">Metal-binding</keyword>
<name>A0A235B7P3_9BACL</name>
<keyword evidence="11" id="KW-1185">Reference proteome</keyword>
<feature type="binding site" evidence="8">
    <location>
        <position position="70"/>
    </location>
    <ligand>
        <name>GTP</name>
        <dbReference type="ChEBI" id="CHEBI:37565"/>
    </ligand>
</feature>
<dbReference type="PANTHER" id="PTHR19136:SF81">
    <property type="entry name" value="MOLYBDENUM COFACTOR GUANYLYLTRANSFERASE"/>
    <property type="match status" value="1"/>
</dbReference>
<keyword evidence="7 8" id="KW-0501">Molybdenum cofactor biosynthesis</keyword>
<dbReference type="AlphaFoldDB" id="A0A235B7P3"/>
<keyword evidence="2 8" id="KW-0808">Transferase</keyword>
<feature type="binding site" evidence="8">
    <location>
        <position position="99"/>
    </location>
    <ligand>
        <name>GTP</name>
        <dbReference type="ChEBI" id="CHEBI:37565"/>
    </ligand>
</feature>
<comment type="caution">
    <text evidence="8">Lacks conserved residue(s) required for the propagation of feature annotation.</text>
</comment>
<feature type="binding site" evidence="8">
    <location>
        <position position="26"/>
    </location>
    <ligand>
        <name>GTP</name>
        <dbReference type="ChEBI" id="CHEBI:37565"/>
    </ligand>
</feature>
<evidence type="ECO:0000256" key="7">
    <source>
        <dbReference type="ARBA" id="ARBA00023150"/>
    </source>
</evidence>
<comment type="catalytic activity">
    <reaction evidence="8">
        <text>Mo-molybdopterin + GTP + H(+) = Mo-molybdopterin guanine dinucleotide + diphosphate</text>
        <dbReference type="Rhea" id="RHEA:34243"/>
        <dbReference type="ChEBI" id="CHEBI:15378"/>
        <dbReference type="ChEBI" id="CHEBI:33019"/>
        <dbReference type="ChEBI" id="CHEBI:37565"/>
        <dbReference type="ChEBI" id="CHEBI:71302"/>
        <dbReference type="ChEBI" id="CHEBI:71310"/>
        <dbReference type="EC" id="2.7.7.77"/>
    </reaction>
</comment>
<comment type="cofactor">
    <cofactor evidence="8">
        <name>Mg(2+)</name>
        <dbReference type="ChEBI" id="CHEBI:18420"/>
    </cofactor>
</comment>
<dbReference type="OrthoDB" id="9788394at2"/>
<evidence type="ECO:0000313" key="11">
    <source>
        <dbReference type="Proteomes" id="UP000215459"/>
    </source>
</evidence>
<evidence type="ECO:0000259" key="9">
    <source>
        <dbReference type="Pfam" id="PF12804"/>
    </source>
</evidence>
<reference evidence="10 11" key="1">
    <citation type="submission" date="2017-07" db="EMBL/GenBank/DDBJ databases">
        <title>The genome sequence of Paludifilum halophilum highlights mechanisms for microbial adaptation to high salt environemnts.</title>
        <authorList>
            <person name="Belbahri L."/>
        </authorList>
    </citation>
    <scope>NUCLEOTIDE SEQUENCE [LARGE SCALE GENOMIC DNA]</scope>
    <source>
        <strain evidence="10 11">DSM 102817</strain>
    </source>
</reference>
<keyword evidence="6 8" id="KW-0342">GTP-binding</keyword>
<evidence type="ECO:0000256" key="3">
    <source>
        <dbReference type="ARBA" id="ARBA00022723"/>
    </source>
</evidence>
<evidence type="ECO:0000313" key="10">
    <source>
        <dbReference type="EMBL" id="OYD08330.1"/>
    </source>
</evidence>
<dbReference type="CDD" id="cd02503">
    <property type="entry name" value="MobA"/>
    <property type="match status" value="1"/>
</dbReference>
<comment type="domain">
    <text evidence="8">The N-terminal domain determines nucleotide recognition and specific binding, while the C-terminal domain determines the specific binding to the target protein.</text>
</comment>
<dbReference type="HAMAP" id="MF_00316">
    <property type="entry name" value="MobA"/>
    <property type="match status" value="1"/>
</dbReference>
<dbReference type="PANTHER" id="PTHR19136">
    <property type="entry name" value="MOLYBDENUM COFACTOR GUANYLYLTRANSFERASE"/>
    <property type="match status" value="1"/>
</dbReference>
<dbReference type="GO" id="GO:0006777">
    <property type="term" value="P:Mo-molybdopterin cofactor biosynthetic process"/>
    <property type="evidence" value="ECO:0007669"/>
    <property type="project" value="UniProtKB-KW"/>
</dbReference>
<dbReference type="InterPro" id="IPR029044">
    <property type="entry name" value="Nucleotide-diphossugar_trans"/>
</dbReference>
<sequence length="215" mass="24072">MRVEKNPERGVILLAGGESRRMGRDKFLLPFKGESMGCRILRRLKGIGNPVIVAGAGLSCETRGIPVVSDRYPGQGPLAGIHAGLSVSTCGPNLVVACDMPFASPELARLLFSRSEGVDAVVPQDGERTHPLFAVYQRRCLPVLERRLYCRERRVTDFLQELRVGYVDREEMESCANPDRALFNMNRPREWSRALSFVEQSEETGHREVREKSGE</sequence>
<dbReference type="GO" id="GO:0005525">
    <property type="term" value="F:GTP binding"/>
    <property type="evidence" value="ECO:0007669"/>
    <property type="project" value="UniProtKB-UniRule"/>
</dbReference>
<feature type="domain" description="MobA-like NTP transferase" evidence="9">
    <location>
        <begin position="11"/>
        <end position="160"/>
    </location>
</feature>
<evidence type="ECO:0000256" key="5">
    <source>
        <dbReference type="ARBA" id="ARBA00022842"/>
    </source>
</evidence>
<accession>A0A235B7P3</accession>
<dbReference type="EMBL" id="NOWF01000003">
    <property type="protein sequence ID" value="OYD08330.1"/>
    <property type="molecule type" value="Genomic_DNA"/>
</dbReference>
<comment type="subcellular location">
    <subcellularLocation>
        <location evidence="8">Cytoplasm</location>
    </subcellularLocation>
</comment>
<organism evidence="10 11">
    <name type="scientific">Paludifilum halophilum</name>
    <dbReference type="NCBI Taxonomy" id="1642702"/>
    <lineage>
        <taxon>Bacteria</taxon>
        <taxon>Bacillati</taxon>
        <taxon>Bacillota</taxon>
        <taxon>Bacilli</taxon>
        <taxon>Bacillales</taxon>
        <taxon>Thermoactinomycetaceae</taxon>
        <taxon>Paludifilum</taxon>
    </lineage>
</organism>
<dbReference type="InterPro" id="IPR025877">
    <property type="entry name" value="MobA-like_NTP_Trfase"/>
</dbReference>